<dbReference type="InterPro" id="IPR015422">
    <property type="entry name" value="PyrdxlP-dep_Trfase_small"/>
</dbReference>
<dbReference type="Proteomes" id="UP000324159">
    <property type="component" value="Unassembled WGS sequence"/>
</dbReference>
<dbReference type="InterPro" id="IPR015424">
    <property type="entry name" value="PyrdxlP-dep_Trfase"/>
</dbReference>
<evidence type="ECO:0000256" key="7">
    <source>
        <dbReference type="ARBA" id="ARBA00022898"/>
    </source>
</evidence>
<feature type="binding site" evidence="12">
    <location>
        <position position="42"/>
    </location>
    <ligand>
        <name>L-glutamate</name>
        <dbReference type="ChEBI" id="CHEBI:29985"/>
    </ligand>
</feature>
<comment type="cofactor">
    <cofactor evidence="12">
        <name>pyridoxal 5'-phosphate</name>
        <dbReference type="ChEBI" id="CHEBI:597326"/>
    </cofactor>
    <text evidence="12">Binds 1 pyridoxal phosphate per subunit.</text>
</comment>
<evidence type="ECO:0000256" key="3">
    <source>
        <dbReference type="ARBA" id="ARBA00006904"/>
    </source>
</evidence>
<keyword evidence="6 12" id="KW-0808">Transferase</keyword>
<keyword evidence="9 12" id="KW-0718">Serine biosynthesis</keyword>
<comment type="caution">
    <text evidence="12">Lacks conserved residue(s) required for the propagation of feature annotation.</text>
</comment>
<comment type="caution">
    <text evidence="14">The sequence shown here is derived from an EMBL/GenBank/DDBJ whole genome shotgun (WGS) entry which is preliminary data.</text>
</comment>
<evidence type="ECO:0000256" key="10">
    <source>
        <dbReference type="ARBA" id="ARBA00047630"/>
    </source>
</evidence>
<comment type="pathway">
    <text evidence="2 12">Amino-acid biosynthesis; L-serine biosynthesis; L-serine from 3-phospho-D-glycerate: step 2/3.</text>
</comment>
<evidence type="ECO:0000313" key="14">
    <source>
        <dbReference type="EMBL" id="TYO99196.1"/>
    </source>
</evidence>
<feature type="binding site" evidence="12">
    <location>
        <position position="154"/>
    </location>
    <ligand>
        <name>pyridoxal 5'-phosphate</name>
        <dbReference type="ChEBI" id="CHEBI:597326"/>
    </ligand>
</feature>
<dbReference type="Gene3D" id="3.90.1150.10">
    <property type="entry name" value="Aspartate Aminotransferase, domain 1"/>
    <property type="match status" value="1"/>
</dbReference>
<evidence type="ECO:0000256" key="1">
    <source>
        <dbReference type="ARBA" id="ARBA00004915"/>
    </source>
</evidence>
<dbReference type="InterPro" id="IPR000192">
    <property type="entry name" value="Aminotrans_V_dom"/>
</dbReference>
<feature type="binding site" evidence="12">
    <location>
        <position position="104"/>
    </location>
    <ligand>
        <name>pyridoxal 5'-phosphate</name>
        <dbReference type="ChEBI" id="CHEBI:597326"/>
    </ligand>
</feature>
<sequence length="362" mass="40703">MSQVWNFGAGPAMLPRPVMERIRDEWLDYNGMGVSVIEISHRSKEFQAVLDEAKAFFRQLTGLPDSYRILFIHGGARMQFAALPQNLAGRSPSRKCLYVESGNFSRLAASDARPFADVRVIASSAETNYDRLPEVPAEAIEQDAAYLHLTSNNTVFGTQWREFPEAGGVPLVTDQTSEILSRQLDFSRFGLVYAGLQKNLGPSGMALVIVREDLLGHADERTPLLLNYDRAAADDSLTNTTNTFAVYVVRCVLEWIRDEGGLAEMERRNRKKADRLYRLLDASDFYRPFARPEHRSMMNVVFHLPDDELERRFLQEASAAGLYALKGHRAVGGIRASIYNAMPLQGVEALADFMTDFERRNG</sequence>
<feature type="binding site" evidence="12">
    <location>
        <position position="174"/>
    </location>
    <ligand>
        <name>pyridoxal 5'-phosphate</name>
        <dbReference type="ChEBI" id="CHEBI:597326"/>
    </ligand>
</feature>
<dbReference type="PANTHER" id="PTHR43247:SF1">
    <property type="entry name" value="PHOSPHOSERINE AMINOTRANSFERASE"/>
    <property type="match status" value="1"/>
</dbReference>
<dbReference type="AlphaFoldDB" id="A0A5D3WM86"/>
<evidence type="ECO:0000256" key="5">
    <source>
        <dbReference type="ARBA" id="ARBA00022605"/>
    </source>
</evidence>
<feature type="binding site" evidence="12">
    <location>
        <begin position="76"/>
        <end position="77"/>
    </location>
    <ligand>
        <name>pyridoxal 5'-phosphate</name>
        <dbReference type="ChEBI" id="CHEBI:597326"/>
    </ligand>
</feature>
<dbReference type="PANTHER" id="PTHR43247">
    <property type="entry name" value="PHOSPHOSERINE AMINOTRANSFERASE"/>
    <property type="match status" value="1"/>
</dbReference>
<dbReference type="FunFam" id="3.90.1150.10:FF:000006">
    <property type="entry name" value="Phosphoserine aminotransferase"/>
    <property type="match status" value="1"/>
</dbReference>
<dbReference type="Pfam" id="PF00266">
    <property type="entry name" value="Aminotran_5"/>
    <property type="match status" value="1"/>
</dbReference>
<evidence type="ECO:0000313" key="15">
    <source>
        <dbReference type="Proteomes" id="UP000324159"/>
    </source>
</evidence>
<proteinExistence type="inferred from homology"/>
<evidence type="ECO:0000256" key="11">
    <source>
        <dbReference type="ARBA" id="ARBA00049007"/>
    </source>
</evidence>
<evidence type="ECO:0000259" key="13">
    <source>
        <dbReference type="Pfam" id="PF00266"/>
    </source>
</evidence>
<feature type="binding site" evidence="12">
    <location>
        <position position="197"/>
    </location>
    <ligand>
        <name>pyridoxal 5'-phosphate</name>
        <dbReference type="ChEBI" id="CHEBI:597326"/>
    </ligand>
</feature>
<dbReference type="GO" id="GO:0005737">
    <property type="term" value="C:cytoplasm"/>
    <property type="evidence" value="ECO:0007669"/>
    <property type="project" value="UniProtKB-SubCell"/>
</dbReference>
<dbReference type="OrthoDB" id="9809412at2"/>
<evidence type="ECO:0000256" key="8">
    <source>
        <dbReference type="ARBA" id="ARBA00023096"/>
    </source>
</evidence>
<dbReference type="RefSeq" id="WP_148895123.1">
    <property type="nucleotide sequence ID" value="NZ_VNIB01000003.1"/>
</dbReference>
<dbReference type="EMBL" id="VNIB01000003">
    <property type="protein sequence ID" value="TYO99196.1"/>
    <property type="molecule type" value="Genomic_DNA"/>
</dbReference>
<comment type="catalytic activity">
    <reaction evidence="10 12">
        <text>4-(phosphooxy)-L-threonine + 2-oxoglutarate = (R)-3-hydroxy-2-oxo-4-phosphooxybutanoate + L-glutamate</text>
        <dbReference type="Rhea" id="RHEA:16573"/>
        <dbReference type="ChEBI" id="CHEBI:16810"/>
        <dbReference type="ChEBI" id="CHEBI:29985"/>
        <dbReference type="ChEBI" id="CHEBI:58452"/>
        <dbReference type="ChEBI" id="CHEBI:58538"/>
        <dbReference type="EC" id="2.6.1.52"/>
    </reaction>
</comment>
<evidence type="ECO:0000256" key="2">
    <source>
        <dbReference type="ARBA" id="ARBA00005099"/>
    </source>
</evidence>
<protein>
    <recommendedName>
        <fullName evidence="12">Phosphoserine aminotransferase</fullName>
        <ecNumber evidence="12">2.6.1.52</ecNumber>
    </recommendedName>
    <alternativeName>
        <fullName evidence="12">Phosphohydroxythreonine aminotransferase</fullName>
        <shortName evidence="12">PSAT</shortName>
    </alternativeName>
</protein>
<reference evidence="14 15" key="1">
    <citation type="submission" date="2019-07" db="EMBL/GenBank/DDBJ databases">
        <title>Genomic Encyclopedia of Type Strains, Phase IV (KMG-IV): sequencing the most valuable type-strain genomes for metagenomic binning, comparative biology and taxonomic classification.</title>
        <authorList>
            <person name="Goeker M."/>
        </authorList>
    </citation>
    <scope>NUCLEOTIDE SEQUENCE [LARGE SCALE GENOMIC DNA]</scope>
    <source>
        <strain evidence="14 15">SS015</strain>
    </source>
</reference>
<comment type="subcellular location">
    <subcellularLocation>
        <location evidence="12">Cytoplasm</location>
    </subcellularLocation>
</comment>
<dbReference type="InterPro" id="IPR022278">
    <property type="entry name" value="Pser_aminoTfrase"/>
</dbReference>
<comment type="catalytic activity">
    <reaction evidence="11 12">
        <text>O-phospho-L-serine + 2-oxoglutarate = 3-phosphooxypyruvate + L-glutamate</text>
        <dbReference type="Rhea" id="RHEA:14329"/>
        <dbReference type="ChEBI" id="CHEBI:16810"/>
        <dbReference type="ChEBI" id="CHEBI:18110"/>
        <dbReference type="ChEBI" id="CHEBI:29985"/>
        <dbReference type="ChEBI" id="CHEBI:57524"/>
        <dbReference type="EC" id="2.6.1.52"/>
    </reaction>
</comment>
<gene>
    <name evidence="12" type="primary">serC</name>
    <name evidence="14" type="ORF">EDC39_10339</name>
</gene>
<comment type="similarity">
    <text evidence="3 12">Belongs to the class-V pyridoxal-phosphate-dependent aminotransferase family. SerC subfamily.</text>
</comment>
<dbReference type="EC" id="2.6.1.52" evidence="12"/>
<name>A0A5D3WM86_9BACT</name>
<dbReference type="GO" id="GO:0030170">
    <property type="term" value="F:pyridoxal phosphate binding"/>
    <property type="evidence" value="ECO:0007669"/>
    <property type="project" value="UniProtKB-UniRule"/>
</dbReference>
<dbReference type="HAMAP" id="MF_00160">
    <property type="entry name" value="SerC_aminotrans_5"/>
    <property type="match status" value="1"/>
</dbReference>
<accession>A0A5D3WM86</accession>
<dbReference type="FunFam" id="3.40.640.10:FF:000010">
    <property type="entry name" value="Phosphoserine aminotransferase"/>
    <property type="match status" value="1"/>
</dbReference>
<comment type="function">
    <text evidence="12">Catalyzes the reversible conversion of 3-phosphohydroxypyruvate to phosphoserine and of 3-hydroxy-2-oxo-4-phosphonooxybutanoate to phosphohydroxythreonine.</text>
</comment>
<dbReference type="NCBIfam" id="NF003764">
    <property type="entry name" value="PRK05355.1"/>
    <property type="match status" value="1"/>
</dbReference>
<dbReference type="GO" id="GO:0006564">
    <property type="term" value="P:L-serine biosynthetic process"/>
    <property type="evidence" value="ECO:0007669"/>
    <property type="project" value="UniProtKB-UniRule"/>
</dbReference>
<organism evidence="14 15">
    <name type="scientific">Geothermobacter ehrlichii</name>
    <dbReference type="NCBI Taxonomy" id="213224"/>
    <lineage>
        <taxon>Bacteria</taxon>
        <taxon>Pseudomonadati</taxon>
        <taxon>Thermodesulfobacteriota</taxon>
        <taxon>Desulfuromonadia</taxon>
        <taxon>Desulfuromonadales</taxon>
        <taxon>Geothermobacteraceae</taxon>
        <taxon>Geothermobacter</taxon>
    </lineage>
</organism>
<dbReference type="SUPFAM" id="SSF53383">
    <property type="entry name" value="PLP-dependent transferases"/>
    <property type="match status" value="1"/>
</dbReference>
<keyword evidence="12" id="KW-0963">Cytoplasm</keyword>
<evidence type="ECO:0000256" key="6">
    <source>
        <dbReference type="ARBA" id="ARBA00022679"/>
    </source>
</evidence>
<dbReference type="NCBIfam" id="TIGR01364">
    <property type="entry name" value="serC_1"/>
    <property type="match status" value="1"/>
</dbReference>
<keyword evidence="15" id="KW-1185">Reference proteome</keyword>
<dbReference type="GO" id="GO:0008615">
    <property type="term" value="P:pyridoxine biosynthetic process"/>
    <property type="evidence" value="ECO:0007669"/>
    <property type="project" value="UniProtKB-UniRule"/>
</dbReference>
<dbReference type="InterPro" id="IPR015421">
    <property type="entry name" value="PyrdxlP-dep_Trfase_major"/>
</dbReference>
<comment type="pathway">
    <text evidence="1 12">Cofactor biosynthesis; pyridoxine 5'-phosphate biosynthesis; pyridoxine 5'-phosphate from D-erythrose 4-phosphate: step 3/5.</text>
</comment>
<keyword evidence="7 12" id="KW-0663">Pyridoxal phosphate</keyword>
<keyword evidence="4 12" id="KW-0032">Aminotransferase</keyword>
<keyword evidence="5 12" id="KW-0028">Amino-acid biosynthesis</keyword>
<comment type="subunit">
    <text evidence="12">Homodimer.</text>
</comment>
<keyword evidence="8 12" id="KW-0664">Pyridoxine biosynthesis</keyword>
<feature type="domain" description="Aminotransferase class V" evidence="13">
    <location>
        <begin position="4"/>
        <end position="350"/>
    </location>
</feature>
<dbReference type="UniPathway" id="UPA00244">
    <property type="reaction ID" value="UER00311"/>
</dbReference>
<evidence type="ECO:0000256" key="4">
    <source>
        <dbReference type="ARBA" id="ARBA00022576"/>
    </source>
</evidence>
<feature type="modified residue" description="N6-(pyridoxal phosphate)lysine" evidence="12">
    <location>
        <position position="198"/>
    </location>
</feature>
<evidence type="ECO:0000256" key="12">
    <source>
        <dbReference type="HAMAP-Rule" id="MF_00160"/>
    </source>
</evidence>
<dbReference type="UniPathway" id="UPA00135">
    <property type="reaction ID" value="UER00197"/>
</dbReference>
<feature type="binding site" evidence="12">
    <location>
        <begin position="239"/>
        <end position="240"/>
    </location>
    <ligand>
        <name>pyridoxal 5'-phosphate</name>
        <dbReference type="ChEBI" id="CHEBI:597326"/>
    </ligand>
</feature>
<dbReference type="PIRSF" id="PIRSF000525">
    <property type="entry name" value="SerC"/>
    <property type="match status" value="1"/>
</dbReference>
<evidence type="ECO:0000256" key="9">
    <source>
        <dbReference type="ARBA" id="ARBA00023299"/>
    </source>
</evidence>
<dbReference type="GO" id="GO:0004648">
    <property type="term" value="F:O-phospho-L-serine:2-oxoglutarate aminotransferase activity"/>
    <property type="evidence" value="ECO:0007669"/>
    <property type="project" value="UniProtKB-UniRule"/>
</dbReference>
<dbReference type="Gene3D" id="3.40.640.10">
    <property type="entry name" value="Type I PLP-dependent aspartate aminotransferase-like (Major domain)"/>
    <property type="match status" value="1"/>
</dbReference>